<dbReference type="Gramene" id="ERN00301">
    <property type="protein sequence ID" value="ERN00301"/>
    <property type="gene ID" value="AMTR_s00107p00095610"/>
</dbReference>
<dbReference type="HOGENOM" id="CLU_2187500_0_0_1"/>
<evidence type="ECO:0008006" key="3">
    <source>
        <dbReference type="Google" id="ProtNLM"/>
    </source>
</evidence>
<dbReference type="AlphaFoldDB" id="W1NYD1"/>
<sequence>MHFSLFNHIPKELFETGFHQLLWMQKHKVAKSDRWKPPPQSWVKLNVDGNVRLHGKIAGYGAVLRNQFFEILLKLRRGSMIVMHSNRACSSLADALAKEATMLSLLQSP</sequence>
<protein>
    <recommendedName>
        <fullName evidence="3">RNase H type-1 domain-containing protein</fullName>
    </recommendedName>
</protein>
<keyword evidence="2" id="KW-1185">Reference proteome</keyword>
<gene>
    <name evidence="1" type="ORF">AMTR_s00107p00095610</name>
</gene>
<dbReference type="EMBL" id="KI394917">
    <property type="protein sequence ID" value="ERN00301.1"/>
    <property type="molecule type" value="Genomic_DNA"/>
</dbReference>
<reference evidence="2" key="1">
    <citation type="journal article" date="2013" name="Science">
        <title>The Amborella genome and the evolution of flowering plants.</title>
        <authorList>
            <consortium name="Amborella Genome Project"/>
        </authorList>
    </citation>
    <scope>NUCLEOTIDE SEQUENCE [LARGE SCALE GENOMIC DNA]</scope>
</reference>
<evidence type="ECO:0000313" key="1">
    <source>
        <dbReference type="EMBL" id="ERN00301.1"/>
    </source>
</evidence>
<evidence type="ECO:0000313" key="2">
    <source>
        <dbReference type="Proteomes" id="UP000017836"/>
    </source>
</evidence>
<organism evidence="1 2">
    <name type="scientific">Amborella trichopoda</name>
    <dbReference type="NCBI Taxonomy" id="13333"/>
    <lineage>
        <taxon>Eukaryota</taxon>
        <taxon>Viridiplantae</taxon>
        <taxon>Streptophyta</taxon>
        <taxon>Embryophyta</taxon>
        <taxon>Tracheophyta</taxon>
        <taxon>Spermatophyta</taxon>
        <taxon>Magnoliopsida</taxon>
        <taxon>Amborellales</taxon>
        <taxon>Amborellaceae</taxon>
        <taxon>Amborella</taxon>
    </lineage>
</organism>
<name>W1NYD1_AMBTC</name>
<accession>W1NYD1</accession>
<dbReference type="Proteomes" id="UP000017836">
    <property type="component" value="Unassembled WGS sequence"/>
</dbReference>
<proteinExistence type="predicted"/>